<keyword evidence="3" id="KW-1185">Reference proteome</keyword>
<name>A0ABD2JWC5_9BILA</name>
<proteinExistence type="predicted"/>
<evidence type="ECO:0000256" key="1">
    <source>
        <dbReference type="SAM" id="MobiDB-lite"/>
    </source>
</evidence>
<dbReference type="Proteomes" id="UP001620626">
    <property type="component" value="Unassembled WGS sequence"/>
</dbReference>
<sequence length="366" mass="41870">MLDNPNKADKQMKKQIFISGDGWLCVFDLLPPRQLGLQIALISHRFDFYVDEHFKTRRRALGFIRIWRKIGEDGKKEMDIIDARGQPLPVPAEPMPNKVIGFNGIAINYLDRNVMAFLHHFDRLFTACGTMSIKTNCARLLEFVLRNIPSSARVHVNSSSSSTDDGQPLLIKWLCSPSPQSPDAGISPPKVLSFRTKEWTEAIMKEANEWTDYTIREIKAAFLDASSPANFCCFFRESVMSSCIIMSGPRSEKFTNELTGEQLTVEWRHADHFRLVRCPISRDDDDKKWLKWVDEAIEWHYDDNPRSHICEFDGQRIFFGDLRNRIIVTIDVRILDDGFLDDNQAASTEAIPGPSGQQQQTESALN</sequence>
<comment type="caution">
    <text evidence="2">The sequence shown here is derived from an EMBL/GenBank/DDBJ whole genome shotgun (WGS) entry which is preliminary data.</text>
</comment>
<dbReference type="AlphaFoldDB" id="A0ABD2JWC5"/>
<feature type="compositionally biased region" description="Polar residues" evidence="1">
    <location>
        <begin position="355"/>
        <end position="366"/>
    </location>
</feature>
<reference evidence="2 3" key="1">
    <citation type="submission" date="2024-10" db="EMBL/GenBank/DDBJ databases">
        <authorList>
            <person name="Kim D."/>
        </authorList>
    </citation>
    <scope>NUCLEOTIDE SEQUENCE [LARGE SCALE GENOMIC DNA]</scope>
    <source>
        <strain evidence="2">BH-2024</strain>
    </source>
</reference>
<protein>
    <submittedName>
        <fullName evidence="2">Uncharacterized protein</fullName>
    </submittedName>
</protein>
<feature type="region of interest" description="Disordered" evidence="1">
    <location>
        <begin position="345"/>
        <end position="366"/>
    </location>
</feature>
<evidence type="ECO:0000313" key="2">
    <source>
        <dbReference type="EMBL" id="KAL3094936.1"/>
    </source>
</evidence>
<dbReference type="EMBL" id="JBICBT010000888">
    <property type="protein sequence ID" value="KAL3094936.1"/>
    <property type="molecule type" value="Genomic_DNA"/>
</dbReference>
<accession>A0ABD2JWC5</accession>
<gene>
    <name evidence="2" type="ORF">niasHT_024850</name>
</gene>
<organism evidence="2 3">
    <name type="scientific">Heterodera trifolii</name>
    <dbReference type="NCBI Taxonomy" id="157864"/>
    <lineage>
        <taxon>Eukaryota</taxon>
        <taxon>Metazoa</taxon>
        <taxon>Ecdysozoa</taxon>
        <taxon>Nematoda</taxon>
        <taxon>Chromadorea</taxon>
        <taxon>Rhabditida</taxon>
        <taxon>Tylenchina</taxon>
        <taxon>Tylenchomorpha</taxon>
        <taxon>Tylenchoidea</taxon>
        <taxon>Heteroderidae</taxon>
        <taxon>Heteroderinae</taxon>
        <taxon>Heterodera</taxon>
    </lineage>
</organism>
<evidence type="ECO:0000313" key="3">
    <source>
        <dbReference type="Proteomes" id="UP001620626"/>
    </source>
</evidence>